<feature type="domain" description="ABC transporter" evidence="5">
    <location>
        <begin position="8"/>
        <end position="230"/>
    </location>
</feature>
<protein>
    <submittedName>
        <fullName evidence="6">Putative ABC-type transport system, ATPase component</fullName>
    </submittedName>
</protein>
<keyword evidence="1" id="KW-0813">Transport</keyword>
<dbReference type="InterPro" id="IPR003439">
    <property type="entry name" value="ABC_transporter-like_ATP-bd"/>
</dbReference>
<dbReference type="GO" id="GO:0016887">
    <property type="term" value="F:ATP hydrolysis activity"/>
    <property type="evidence" value="ECO:0007669"/>
    <property type="project" value="InterPro"/>
</dbReference>
<evidence type="ECO:0000259" key="5">
    <source>
        <dbReference type="PROSITE" id="PS50893"/>
    </source>
</evidence>
<dbReference type="EMBL" id="CABM01000048">
    <property type="protein sequence ID" value="CBH98071.1"/>
    <property type="molecule type" value="Genomic_DNA"/>
</dbReference>
<organism evidence="6">
    <name type="scientific">mine drainage metagenome</name>
    <dbReference type="NCBI Taxonomy" id="410659"/>
    <lineage>
        <taxon>unclassified sequences</taxon>
        <taxon>metagenomes</taxon>
        <taxon>ecological metagenomes</taxon>
    </lineage>
</organism>
<reference evidence="6" key="1">
    <citation type="submission" date="2009-10" db="EMBL/GenBank/DDBJ databases">
        <title>Diversity of trophic interactions inside an arsenic-rich microbial ecosystem.</title>
        <authorList>
            <person name="Bertin P.N."/>
            <person name="Heinrich-Salmeron A."/>
            <person name="Pelletier E."/>
            <person name="Goulhen-Chollet F."/>
            <person name="Arsene-Ploetze F."/>
            <person name="Gallien S."/>
            <person name="Calteau A."/>
            <person name="Vallenet D."/>
            <person name="Casiot C."/>
            <person name="Chane-Woon-Ming B."/>
            <person name="Giloteaux L."/>
            <person name="Barakat M."/>
            <person name="Bonnefoy V."/>
            <person name="Bruneel O."/>
            <person name="Chandler M."/>
            <person name="Cleiss J."/>
            <person name="Duran R."/>
            <person name="Elbaz-Poulichet F."/>
            <person name="Fonknechten N."/>
            <person name="Lauga B."/>
            <person name="Mornico D."/>
            <person name="Ortet P."/>
            <person name="Schaeffer C."/>
            <person name="Siguier P."/>
            <person name="Alexander Thil Smith A."/>
            <person name="Van Dorsselaer A."/>
            <person name="Weissenbach J."/>
            <person name="Medigue C."/>
            <person name="Le Paslier D."/>
        </authorList>
    </citation>
    <scope>NUCLEOTIDE SEQUENCE</scope>
</reference>
<dbReference type="InterPro" id="IPR027417">
    <property type="entry name" value="P-loop_NTPase"/>
</dbReference>
<dbReference type="PROSITE" id="PS50893">
    <property type="entry name" value="ABC_TRANSPORTER_2"/>
    <property type="match status" value="1"/>
</dbReference>
<dbReference type="InterPro" id="IPR017871">
    <property type="entry name" value="ABC_transporter-like_CS"/>
</dbReference>
<evidence type="ECO:0000256" key="4">
    <source>
        <dbReference type="ARBA" id="ARBA00022967"/>
    </source>
</evidence>
<name>E6PT14_9ZZZZ</name>
<accession>E6PT14</accession>
<evidence type="ECO:0000256" key="1">
    <source>
        <dbReference type="ARBA" id="ARBA00022448"/>
    </source>
</evidence>
<dbReference type="SUPFAM" id="SSF52540">
    <property type="entry name" value="P-loop containing nucleoside triphosphate hydrolases"/>
    <property type="match status" value="1"/>
</dbReference>
<dbReference type="Gene3D" id="3.40.50.300">
    <property type="entry name" value="P-loop containing nucleotide triphosphate hydrolases"/>
    <property type="match status" value="1"/>
</dbReference>
<sequence>MNPSTALLAADRLDVRIGPRLLLRQLCMQVRRGERWAVLGRNGAGKSTLLRQLAGLGEGPAPVLLGGTALSALSPRALAQQRAFLPSQPRDRFGIAVLHAVTLAQHSVDDAAAMDCLRRVDAAHLAHRHVLQLSAGERQRVALAQVLAQRTPLLLLDEPVSFQDPAHQGLVARLLRGLPQQGIVFAAHDVNWVAHVATHVLGLVPGGQWIAGPVGQALQAHPLQRLYGCDWQRVPRQDGPDLWLPV</sequence>
<dbReference type="GO" id="GO:0005524">
    <property type="term" value="F:ATP binding"/>
    <property type="evidence" value="ECO:0007669"/>
    <property type="project" value="UniProtKB-KW"/>
</dbReference>
<dbReference type="Pfam" id="PF00005">
    <property type="entry name" value="ABC_tran"/>
    <property type="match status" value="1"/>
</dbReference>
<evidence type="ECO:0000256" key="3">
    <source>
        <dbReference type="ARBA" id="ARBA00022840"/>
    </source>
</evidence>
<dbReference type="AlphaFoldDB" id="E6PT14"/>
<dbReference type="PROSITE" id="PS00211">
    <property type="entry name" value="ABC_TRANSPORTER_1"/>
    <property type="match status" value="1"/>
</dbReference>
<evidence type="ECO:0000256" key="2">
    <source>
        <dbReference type="ARBA" id="ARBA00022741"/>
    </source>
</evidence>
<keyword evidence="2" id="KW-0547">Nucleotide-binding</keyword>
<gene>
    <name evidence="6" type="ORF">CARN2_3547</name>
</gene>
<dbReference type="InterPro" id="IPR003593">
    <property type="entry name" value="AAA+_ATPase"/>
</dbReference>
<dbReference type="PANTHER" id="PTHR42794:SF1">
    <property type="entry name" value="HEMIN IMPORT ATP-BINDING PROTEIN HMUV"/>
    <property type="match status" value="1"/>
</dbReference>
<evidence type="ECO:0000313" key="6">
    <source>
        <dbReference type="EMBL" id="CBH98071.1"/>
    </source>
</evidence>
<proteinExistence type="predicted"/>
<keyword evidence="4" id="KW-1278">Translocase</keyword>
<dbReference type="PANTHER" id="PTHR42794">
    <property type="entry name" value="HEMIN IMPORT ATP-BINDING PROTEIN HMUV"/>
    <property type="match status" value="1"/>
</dbReference>
<dbReference type="SMART" id="SM00382">
    <property type="entry name" value="AAA"/>
    <property type="match status" value="1"/>
</dbReference>
<keyword evidence="3" id="KW-0067">ATP-binding</keyword>
<comment type="caution">
    <text evidence="6">The sequence shown here is derived from an EMBL/GenBank/DDBJ whole genome shotgun (WGS) entry which is preliminary data.</text>
</comment>